<gene>
    <name evidence="3" type="ORF">E5162_05175</name>
</gene>
<evidence type="ECO:0000313" key="4">
    <source>
        <dbReference type="Proteomes" id="UP000305451"/>
    </source>
</evidence>
<sequence>MKTIPIFALALLLAACSDPASPERVRPAGEPSGEPASDASDSGRPMDEVPEQQTLADGGREYRFDNGCVIVLEPARAVVRTESADCQLYHRDIALLYASGD</sequence>
<dbReference type="PROSITE" id="PS51257">
    <property type="entry name" value="PROKAR_LIPOPROTEIN"/>
    <property type="match status" value="1"/>
</dbReference>
<proteinExistence type="predicted"/>
<dbReference type="OrthoDB" id="7778977at2"/>
<evidence type="ECO:0000256" key="1">
    <source>
        <dbReference type="SAM" id="MobiDB-lite"/>
    </source>
</evidence>
<dbReference type="Proteomes" id="UP000305451">
    <property type="component" value="Unassembled WGS sequence"/>
</dbReference>
<comment type="caution">
    <text evidence="3">The sequence shown here is derived from an EMBL/GenBank/DDBJ whole genome shotgun (WGS) entry which is preliminary data.</text>
</comment>
<evidence type="ECO:0000256" key="2">
    <source>
        <dbReference type="SAM" id="SignalP"/>
    </source>
</evidence>
<accession>A0A4S2HEZ8</accession>
<name>A0A4S2HEZ8_9PROT</name>
<feature type="region of interest" description="Disordered" evidence="1">
    <location>
        <begin position="20"/>
        <end position="58"/>
    </location>
</feature>
<organism evidence="3 4">
    <name type="scientific">Marinicauda pacifica</name>
    <dbReference type="NCBI Taxonomy" id="1133559"/>
    <lineage>
        <taxon>Bacteria</taxon>
        <taxon>Pseudomonadati</taxon>
        <taxon>Pseudomonadota</taxon>
        <taxon>Alphaproteobacteria</taxon>
        <taxon>Maricaulales</taxon>
        <taxon>Maricaulaceae</taxon>
        <taxon>Marinicauda</taxon>
    </lineage>
</organism>
<keyword evidence="4" id="KW-1185">Reference proteome</keyword>
<feature type="signal peptide" evidence="2">
    <location>
        <begin position="1"/>
        <end position="20"/>
    </location>
</feature>
<dbReference type="EMBL" id="SRXV01000001">
    <property type="protein sequence ID" value="TGY94665.1"/>
    <property type="molecule type" value="Genomic_DNA"/>
</dbReference>
<feature type="chain" id="PRO_5020612588" evidence="2">
    <location>
        <begin position="21"/>
        <end position="101"/>
    </location>
</feature>
<dbReference type="AlphaFoldDB" id="A0A4S2HEZ8"/>
<protein>
    <submittedName>
        <fullName evidence="3">Uncharacterized protein</fullName>
    </submittedName>
</protein>
<dbReference type="RefSeq" id="WP_135943862.1">
    <property type="nucleotide sequence ID" value="NZ_BMEI01000001.1"/>
</dbReference>
<evidence type="ECO:0000313" key="3">
    <source>
        <dbReference type="EMBL" id="TGY94665.1"/>
    </source>
</evidence>
<keyword evidence="2" id="KW-0732">Signal</keyword>
<reference evidence="3 4" key="1">
    <citation type="journal article" date="2013" name="Int. J. Syst. Evol. Microbiol.">
        <title>Marinicauda pacifica gen. nov., sp. nov., a prosthecate alphaproteobacterium of the family Hyphomonadaceae isolated from deep seawater.</title>
        <authorList>
            <person name="Zhang X.Y."/>
            <person name="Li G.W."/>
            <person name="Wang C.S."/>
            <person name="Zhang Y.J."/>
            <person name="Xu X.W."/>
            <person name="Li H."/>
            <person name="Liu A."/>
            <person name="Liu C."/>
            <person name="Xie B.B."/>
            <person name="Qin Q.L."/>
            <person name="Xu Z."/>
            <person name="Chen X.L."/>
            <person name="Zhou B.C."/>
            <person name="Zhang Y.Z."/>
        </authorList>
    </citation>
    <scope>NUCLEOTIDE SEQUENCE [LARGE SCALE GENOMIC DNA]</scope>
    <source>
        <strain evidence="3 4">P-1 km-3</strain>
    </source>
</reference>